<gene>
    <name evidence="1" type="ORF">AB0E61_30200</name>
</gene>
<reference evidence="1 2" key="1">
    <citation type="submission" date="2024-06" db="EMBL/GenBank/DDBJ databases">
        <title>The Natural Products Discovery Center: Release of the First 8490 Sequenced Strains for Exploring Actinobacteria Biosynthetic Diversity.</title>
        <authorList>
            <person name="Kalkreuter E."/>
            <person name="Kautsar S.A."/>
            <person name="Yang D."/>
            <person name="Bader C.D."/>
            <person name="Teijaro C.N."/>
            <person name="Fluegel L."/>
            <person name="Davis C.M."/>
            <person name="Simpson J.R."/>
            <person name="Lauterbach L."/>
            <person name="Steele A.D."/>
            <person name="Gui C."/>
            <person name="Meng S."/>
            <person name="Li G."/>
            <person name="Viehrig K."/>
            <person name="Ye F."/>
            <person name="Su P."/>
            <person name="Kiefer A.F."/>
            <person name="Nichols A."/>
            <person name="Cepeda A.J."/>
            <person name="Yan W."/>
            <person name="Fan B."/>
            <person name="Jiang Y."/>
            <person name="Adhikari A."/>
            <person name="Zheng C.-J."/>
            <person name="Schuster L."/>
            <person name="Cowan T.M."/>
            <person name="Smanski M.J."/>
            <person name="Chevrette M.G."/>
            <person name="De Carvalho L.P.S."/>
            <person name="Shen B."/>
        </authorList>
    </citation>
    <scope>NUCLEOTIDE SEQUENCE [LARGE SCALE GENOMIC DNA]</scope>
    <source>
        <strain evidence="1 2">NPDC033039</strain>
    </source>
</reference>
<keyword evidence="2" id="KW-1185">Reference proteome</keyword>
<sequence>MTSSEPAPFSDEPPTNRQRIGMLIKRDLPDRAGASEWCGKHPKDRTRLIARARWVCLDCLRETAQQ</sequence>
<dbReference type="RefSeq" id="WP_157848038.1">
    <property type="nucleotide sequence ID" value="NZ_JBEZVI010000042.1"/>
</dbReference>
<name>A0ABV2Z8M8_9ACTN</name>
<dbReference type="Proteomes" id="UP001550853">
    <property type="component" value="Unassembled WGS sequence"/>
</dbReference>
<evidence type="ECO:0000313" key="1">
    <source>
        <dbReference type="EMBL" id="MEU3714357.1"/>
    </source>
</evidence>
<organism evidence="1 2">
    <name type="scientific">Streptomyces catenulae</name>
    <dbReference type="NCBI Taxonomy" id="66875"/>
    <lineage>
        <taxon>Bacteria</taxon>
        <taxon>Bacillati</taxon>
        <taxon>Actinomycetota</taxon>
        <taxon>Actinomycetes</taxon>
        <taxon>Kitasatosporales</taxon>
        <taxon>Streptomycetaceae</taxon>
        <taxon>Streptomyces</taxon>
    </lineage>
</organism>
<proteinExistence type="predicted"/>
<dbReference type="EMBL" id="JBEZVI010000042">
    <property type="protein sequence ID" value="MEU3714357.1"/>
    <property type="molecule type" value="Genomic_DNA"/>
</dbReference>
<protein>
    <submittedName>
        <fullName evidence="1">Uncharacterized protein</fullName>
    </submittedName>
</protein>
<accession>A0ABV2Z8M8</accession>
<evidence type="ECO:0000313" key="2">
    <source>
        <dbReference type="Proteomes" id="UP001550853"/>
    </source>
</evidence>
<comment type="caution">
    <text evidence="1">The sequence shown here is derived from an EMBL/GenBank/DDBJ whole genome shotgun (WGS) entry which is preliminary data.</text>
</comment>